<accession>A0A0K0FV19</accession>
<sequence length="130" mass="15406">MEEKQVVVELKTLQQEYGIIKNNINKYNTEIIGGKKNNVKNIIDLMNKLCGDLINVTTNAITYGQEVENKNYIIKYKLLKLLKETDTLYKIIDEKNNEIRNLEEKLESKEERIEHLEKLNEIKNFYENNL</sequence>
<dbReference type="WBParaSite" id="SVE_1618300.1">
    <property type="protein sequence ID" value="SVE_1618300.1"/>
    <property type="gene ID" value="SVE_1618300"/>
</dbReference>
<organism evidence="2 3">
    <name type="scientific">Strongyloides venezuelensis</name>
    <name type="common">Threadworm</name>
    <dbReference type="NCBI Taxonomy" id="75913"/>
    <lineage>
        <taxon>Eukaryota</taxon>
        <taxon>Metazoa</taxon>
        <taxon>Ecdysozoa</taxon>
        <taxon>Nematoda</taxon>
        <taxon>Chromadorea</taxon>
        <taxon>Rhabditida</taxon>
        <taxon>Tylenchina</taxon>
        <taxon>Panagrolaimomorpha</taxon>
        <taxon>Strongyloidoidea</taxon>
        <taxon>Strongyloididae</taxon>
        <taxon>Strongyloides</taxon>
    </lineage>
</organism>
<dbReference type="AlphaFoldDB" id="A0A0K0FV19"/>
<proteinExistence type="predicted"/>
<protein>
    <submittedName>
        <fullName evidence="3">Borrelia family protein</fullName>
    </submittedName>
</protein>
<keyword evidence="1" id="KW-0175">Coiled coil</keyword>
<evidence type="ECO:0000256" key="1">
    <source>
        <dbReference type="SAM" id="Coils"/>
    </source>
</evidence>
<feature type="coiled-coil region" evidence="1">
    <location>
        <begin position="85"/>
        <end position="119"/>
    </location>
</feature>
<keyword evidence="2" id="KW-1185">Reference proteome</keyword>
<reference evidence="3" key="2">
    <citation type="submission" date="2015-08" db="UniProtKB">
        <authorList>
            <consortium name="WormBaseParasite"/>
        </authorList>
    </citation>
    <scope>IDENTIFICATION</scope>
</reference>
<evidence type="ECO:0000313" key="3">
    <source>
        <dbReference type="WBParaSite" id="SVE_1618300.1"/>
    </source>
</evidence>
<dbReference type="Proteomes" id="UP000035680">
    <property type="component" value="Unassembled WGS sequence"/>
</dbReference>
<name>A0A0K0FV19_STRVS</name>
<reference evidence="2" key="1">
    <citation type="submission" date="2014-07" db="EMBL/GenBank/DDBJ databases">
        <authorList>
            <person name="Martin A.A"/>
            <person name="De Silva N."/>
        </authorList>
    </citation>
    <scope>NUCLEOTIDE SEQUENCE</scope>
</reference>
<evidence type="ECO:0000313" key="2">
    <source>
        <dbReference type="Proteomes" id="UP000035680"/>
    </source>
</evidence>